<dbReference type="Proteomes" id="UP000051733">
    <property type="component" value="Unassembled WGS sequence"/>
</dbReference>
<keyword evidence="1" id="KW-0472">Membrane</keyword>
<keyword evidence="1" id="KW-0812">Transmembrane</keyword>
<protein>
    <recommendedName>
        <fullName evidence="2">GGDEF domain-containing protein</fullName>
    </recommendedName>
</protein>
<dbReference type="InterPro" id="IPR043128">
    <property type="entry name" value="Rev_trsase/Diguanyl_cyclase"/>
</dbReference>
<feature type="transmembrane region" description="Helical" evidence="1">
    <location>
        <begin position="145"/>
        <end position="166"/>
    </location>
</feature>
<keyword evidence="1" id="KW-1133">Transmembrane helix</keyword>
<dbReference type="NCBIfam" id="TIGR00254">
    <property type="entry name" value="GGDEF"/>
    <property type="match status" value="1"/>
</dbReference>
<gene>
    <name evidence="3" type="ORF">FC26_GL002336</name>
</gene>
<dbReference type="InterPro" id="IPR050469">
    <property type="entry name" value="Diguanylate_Cyclase"/>
</dbReference>
<evidence type="ECO:0000313" key="3">
    <source>
        <dbReference type="EMBL" id="KRM61118.1"/>
    </source>
</evidence>
<feature type="transmembrane region" description="Helical" evidence="1">
    <location>
        <begin position="172"/>
        <end position="194"/>
    </location>
</feature>
<keyword evidence="4" id="KW-1185">Reference proteome</keyword>
<dbReference type="AlphaFoldDB" id="A0A0R2A1K6"/>
<reference evidence="3 4" key="1">
    <citation type="journal article" date="2015" name="Genome Announc.">
        <title>Expanding the biotechnology potential of lactobacilli through comparative genomics of 213 strains and associated genera.</title>
        <authorList>
            <person name="Sun Z."/>
            <person name="Harris H.M."/>
            <person name="McCann A."/>
            <person name="Guo C."/>
            <person name="Argimon S."/>
            <person name="Zhang W."/>
            <person name="Yang X."/>
            <person name="Jeffery I.B."/>
            <person name="Cooney J.C."/>
            <person name="Kagawa T.F."/>
            <person name="Liu W."/>
            <person name="Song Y."/>
            <person name="Salvetti E."/>
            <person name="Wrobel A."/>
            <person name="Rasinkangas P."/>
            <person name="Parkhill J."/>
            <person name="Rea M.C."/>
            <person name="O'Sullivan O."/>
            <person name="Ritari J."/>
            <person name="Douillard F.P."/>
            <person name="Paul Ross R."/>
            <person name="Yang R."/>
            <person name="Briner A.E."/>
            <person name="Felis G.E."/>
            <person name="de Vos W.M."/>
            <person name="Barrangou R."/>
            <person name="Klaenhammer T.R."/>
            <person name="Caufield P.W."/>
            <person name="Cui Y."/>
            <person name="Zhang H."/>
            <person name="O'Toole P.W."/>
        </authorList>
    </citation>
    <scope>NUCLEOTIDE SEQUENCE [LARGE SCALE GENOMIC DNA]</scope>
    <source>
        <strain evidence="3 4">DSM 20634</strain>
    </source>
</reference>
<sequence>MLLWEIRIVTFITNLLLLVGYALLYNWLQNTKFTNNIHQKLRTSYLVSITIAFLILFHSASELSIIQNHNNTGFGWTYINFQIATVLYALLSSRKQALFYSLSVVTLSWYWWLPNVSNSALFYVVTLIMMWLAQRFGITIGTYRTLYYPFCLLFVTPFLWANFISLRGIDVGWPWELIITLLICWLLWEIHYLVKRQHIRQAVLLREARTDKLTHLNNFRVFNEDLLSAYSHLTDPLNYSLYTFDIDHFKQINDQYGHLVGNQVLEQVSARLNDILAQLPYHFKTYRTGGEEFSFILFDTARVTEHPTQIANLVRDELSQLKFTVPPDQKFNITISLGQDHVLPDDRNYMDIYSRADERLYQSKHRGRNTICVRPPMNTPK</sequence>
<feature type="transmembrane region" description="Helical" evidence="1">
    <location>
        <begin position="6"/>
        <end position="24"/>
    </location>
</feature>
<feature type="domain" description="GGDEF" evidence="2">
    <location>
        <begin position="237"/>
        <end position="376"/>
    </location>
</feature>
<dbReference type="CDD" id="cd01949">
    <property type="entry name" value="GGDEF"/>
    <property type="match status" value="1"/>
</dbReference>
<proteinExistence type="predicted"/>
<dbReference type="SMART" id="SM00267">
    <property type="entry name" value="GGDEF"/>
    <property type="match status" value="1"/>
</dbReference>
<organism evidence="3 4">
    <name type="scientific">Paucilactobacillus vaccinostercus DSM 20634</name>
    <dbReference type="NCBI Taxonomy" id="1423813"/>
    <lineage>
        <taxon>Bacteria</taxon>
        <taxon>Bacillati</taxon>
        <taxon>Bacillota</taxon>
        <taxon>Bacilli</taxon>
        <taxon>Lactobacillales</taxon>
        <taxon>Lactobacillaceae</taxon>
        <taxon>Paucilactobacillus</taxon>
    </lineage>
</organism>
<dbReference type="RefSeq" id="WP_057779603.1">
    <property type="nucleotide sequence ID" value="NZ_AYYY01000043.1"/>
</dbReference>
<dbReference type="PANTHER" id="PTHR45138:SF9">
    <property type="entry name" value="DIGUANYLATE CYCLASE DGCM-RELATED"/>
    <property type="match status" value="1"/>
</dbReference>
<dbReference type="OrthoDB" id="9759607at2"/>
<dbReference type="GO" id="GO:0052621">
    <property type="term" value="F:diguanylate cyclase activity"/>
    <property type="evidence" value="ECO:0007669"/>
    <property type="project" value="TreeGrafter"/>
</dbReference>
<dbReference type="PANTHER" id="PTHR45138">
    <property type="entry name" value="REGULATORY COMPONENTS OF SENSORY TRANSDUCTION SYSTEM"/>
    <property type="match status" value="1"/>
</dbReference>
<comment type="caution">
    <text evidence="3">The sequence shown here is derived from an EMBL/GenBank/DDBJ whole genome shotgun (WGS) entry which is preliminary data.</text>
</comment>
<dbReference type="InterPro" id="IPR000160">
    <property type="entry name" value="GGDEF_dom"/>
</dbReference>
<feature type="transmembrane region" description="Helical" evidence="1">
    <location>
        <begin position="120"/>
        <end position="138"/>
    </location>
</feature>
<dbReference type="PROSITE" id="PS50887">
    <property type="entry name" value="GGDEF"/>
    <property type="match status" value="1"/>
</dbReference>
<dbReference type="InterPro" id="IPR029787">
    <property type="entry name" value="Nucleotide_cyclase"/>
</dbReference>
<dbReference type="Gene3D" id="3.30.70.270">
    <property type="match status" value="1"/>
</dbReference>
<feature type="transmembrane region" description="Helical" evidence="1">
    <location>
        <begin position="73"/>
        <end position="90"/>
    </location>
</feature>
<dbReference type="SUPFAM" id="SSF55073">
    <property type="entry name" value="Nucleotide cyclase"/>
    <property type="match status" value="1"/>
</dbReference>
<accession>A0A0R2A1K6</accession>
<dbReference type="PATRIC" id="fig|1423813.3.peg.2383"/>
<dbReference type="EMBL" id="AYYY01000043">
    <property type="protein sequence ID" value="KRM61118.1"/>
    <property type="molecule type" value="Genomic_DNA"/>
</dbReference>
<evidence type="ECO:0000256" key="1">
    <source>
        <dbReference type="SAM" id="Phobius"/>
    </source>
</evidence>
<name>A0A0R2A1K6_9LACO</name>
<dbReference type="STRING" id="1423813.FC26_GL002336"/>
<evidence type="ECO:0000259" key="2">
    <source>
        <dbReference type="PROSITE" id="PS50887"/>
    </source>
</evidence>
<evidence type="ECO:0000313" key="4">
    <source>
        <dbReference type="Proteomes" id="UP000051733"/>
    </source>
</evidence>
<dbReference type="Pfam" id="PF00990">
    <property type="entry name" value="GGDEF"/>
    <property type="match status" value="1"/>
</dbReference>
<feature type="transmembrane region" description="Helical" evidence="1">
    <location>
        <begin position="45"/>
        <end position="67"/>
    </location>
</feature>